<dbReference type="AlphaFoldDB" id="A0A820ER04"/>
<reference evidence="2" key="1">
    <citation type="submission" date="2021-02" db="EMBL/GenBank/DDBJ databases">
        <authorList>
            <person name="Nowell W R."/>
        </authorList>
    </citation>
    <scope>NUCLEOTIDE SEQUENCE</scope>
</reference>
<dbReference type="Gene3D" id="1.10.150.50">
    <property type="entry name" value="Transcription Factor, Ets-1"/>
    <property type="match status" value="1"/>
</dbReference>
<sequence length="331" mass="37996">MDWSSNDVSKWLIDNGFDKYVTKFKEEEIDGLSLLNLSPISVEELLSINMDDNVLKKPTIGLKTTFNKKLIQLRENLFSNHNTIMTLNEKQSDILIEQLRTNQSDNLSFLNDFSIDNSNDSFEQQHRLTIASPDLNIASSSFDQAPSKTTSPSFREVLSDRVINEPSNESVINSSSQLRKKFPLNYTLPSFGRTFEEAAENPSLADFGPRCTMKQQLVKTIRDDIVNTYGIDFYPTSYEFDRMVVSVKNKIPTLTKVFGEDMSVLTSALKQQFSRDRKLSNCLSEVLEKKRQSYGHQSSGRKLKFIKLELASRREYIVEENQQPQELLMQL</sequence>
<evidence type="ECO:0000313" key="2">
    <source>
        <dbReference type="EMBL" id="CAF4252509.1"/>
    </source>
</evidence>
<dbReference type="InterPro" id="IPR013761">
    <property type="entry name" value="SAM/pointed_sf"/>
</dbReference>
<proteinExistence type="predicted"/>
<organism evidence="2 3">
    <name type="scientific">Adineta steineri</name>
    <dbReference type="NCBI Taxonomy" id="433720"/>
    <lineage>
        <taxon>Eukaryota</taxon>
        <taxon>Metazoa</taxon>
        <taxon>Spiralia</taxon>
        <taxon>Gnathifera</taxon>
        <taxon>Rotifera</taxon>
        <taxon>Eurotatoria</taxon>
        <taxon>Bdelloidea</taxon>
        <taxon>Adinetida</taxon>
        <taxon>Adinetidae</taxon>
        <taxon>Adineta</taxon>
    </lineage>
</organism>
<dbReference type="SUPFAM" id="SSF47769">
    <property type="entry name" value="SAM/Pointed domain"/>
    <property type="match status" value="1"/>
</dbReference>
<feature type="non-terminal residue" evidence="2">
    <location>
        <position position="1"/>
    </location>
</feature>
<dbReference type="Proteomes" id="UP000663844">
    <property type="component" value="Unassembled WGS sequence"/>
</dbReference>
<evidence type="ECO:0000259" key="1">
    <source>
        <dbReference type="PROSITE" id="PS50105"/>
    </source>
</evidence>
<feature type="domain" description="SAM" evidence="1">
    <location>
        <begin position="3"/>
        <end position="45"/>
    </location>
</feature>
<name>A0A820ER04_9BILA</name>
<gene>
    <name evidence="2" type="ORF">OXD698_LOCUS43514</name>
</gene>
<dbReference type="Pfam" id="PF00536">
    <property type="entry name" value="SAM_1"/>
    <property type="match status" value="1"/>
</dbReference>
<protein>
    <recommendedName>
        <fullName evidence="1">SAM domain-containing protein</fullName>
    </recommendedName>
</protein>
<evidence type="ECO:0000313" key="3">
    <source>
        <dbReference type="Proteomes" id="UP000663844"/>
    </source>
</evidence>
<comment type="caution">
    <text evidence="2">The sequence shown here is derived from an EMBL/GenBank/DDBJ whole genome shotgun (WGS) entry which is preliminary data.</text>
</comment>
<dbReference type="InterPro" id="IPR001660">
    <property type="entry name" value="SAM"/>
</dbReference>
<dbReference type="PROSITE" id="PS50105">
    <property type="entry name" value="SAM_DOMAIN"/>
    <property type="match status" value="1"/>
</dbReference>
<accession>A0A820ER04</accession>
<dbReference type="EMBL" id="CAJOAZ010012445">
    <property type="protein sequence ID" value="CAF4252509.1"/>
    <property type="molecule type" value="Genomic_DNA"/>
</dbReference>